<gene>
    <name evidence="16" type="ORF">DI598_04795</name>
</gene>
<evidence type="ECO:0000256" key="5">
    <source>
        <dbReference type="ARBA" id="ARBA00022490"/>
    </source>
</evidence>
<keyword evidence="6 13" id="KW-0808">Transferase</keyword>
<evidence type="ECO:0000256" key="2">
    <source>
        <dbReference type="ARBA" id="ARBA00008467"/>
    </source>
</evidence>
<evidence type="ECO:0000256" key="11">
    <source>
        <dbReference type="ARBA" id="ARBA00048121"/>
    </source>
</evidence>
<evidence type="ECO:0000256" key="7">
    <source>
        <dbReference type="ARBA" id="ARBA00023315"/>
    </source>
</evidence>
<dbReference type="PANTHER" id="PTHR11712:SF306">
    <property type="entry name" value="3-OXOACYL-[ACYL-CARRIER-PROTEIN] SYNTHASE 1"/>
    <property type="match status" value="1"/>
</dbReference>
<evidence type="ECO:0000259" key="15">
    <source>
        <dbReference type="Pfam" id="PF02801"/>
    </source>
</evidence>
<sequence>MNKRVVVTGIGVVAPNGVGIDKFNDSLFNGSFGMRVHDHLKDLNIKCFIAGIPSVDADIVEEFCKRHRIVKLKSSGILYGCMAGIEAWIDAGLKIEERNSSHALWDSGCVFGSSCVGIDAFDFNYKQAKVKNVKKIGGRIAQQAMNSGVSAYLGGILGLGNQVTTNASETNTGLESIINGYYRIKWGLAEKMLVGSTEGSSPYLYGAYETIRTEEGVSVTYNPVYNDAFKFSLEDELKLHKDSLGGIMPGSGSGAMVIESLQSAQSRSAKIYAEIVGTHINSGGQTNGGGLISTNQDMLNSCITSSLSDANVQFQDLDILVGQFQSNYCDLVEKDLLEVLLSPLDSIPNIVALKPLISHCLGGSGSIEAVATILMLSNQYLVPSFIGQNSLPSFFSSHYHSTADKIVNNNFKVALKYSYGVGDVNSSIVIKKWEE</sequence>
<evidence type="ECO:0000313" key="17">
    <source>
        <dbReference type="Proteomes" id="UP000249645"/>
    </source>
</evidence>
<evidence type="ECO:0000256" key="4">
    <source>
        <dbReference type="ARBA" id="ARBA00013191"/>
    </source>
</evidence>
<dbReference type="EMBL" id="QFOI01000053">
    <property type="protein sequence ID" value="PZP50792.1"/>
    <property type="molecule type" value="Genomic_DNA"/>
</dbReference>
<evidence type="ECO:0000256" key="3">
    <source>
        <dbReference type="ARBA" id="ARBA00011738"/>
    </source>
</evidence>
<accession>A0A2W5H5E0</accession>
<dbReference type="Pfam" id="PF00109">
    <property type="entry name" value="ketoacyl-synt"/>
    <property type="match status" value="1"/>
</dbReference>
<evidence type="ECO:0000313" key="16">
    <source>
        <dbReference type="EMBL" id="PZP50792.1"/>
    </source>
</evidence>
<dbReference type="InterPro" id="IPR016039">
    <property type="entry name" value="Thiolase-like"/>
</dbReference>
<dbReference type="Pfam" id="PF02801">
    <property type="entry name" value="Ketoacyl-synt_C"/>
    <property type="match status" value="1"/>
</dbReference>
<protein>
    <recommendedName>
        <fullName evidence="8">3-oxoacyl-[acyl-carrier-protein] synthase 1</fullName>
        <ecNumber evidence="4">2.3.1.41</ecNumber>
    </recommendedName>
    <alternativeName>
        <fullName evidence="9">3-oxoacyl-[acyl-carrier-protein] synthase I</fullName>
    </alternativeName>
    <alternativeName>
        <fullName evidence="10">Beta-ketoacyl-ACP synthase I</fullName>
    </alternativeName>
</protein>
<comment type="caution">
    <text evidence="16">The sequence shown here is derived from an EMBL/GenBank/DDBJ whole genome shotgun (WGS) entry which is preliminary data.</text>
</comment>
<dbReference type="InterPro" id="IPR014030">
    <property type="entry name" value="Ketoacyl_synth_N"/>
</dbReference>
<comment type="similarity">
    <text evidence="2 13">Belongs to the thiolase-like superfamily. Beta-ketoacyl-ACP synthases family.</text>
</comment>
<reference evidence="16 17" key="1">
    <citation type="submission" date="2017-11" db="EMBL/GenBank/DDBJ databases">
        <title>Infants hospitalized years apart are colonized by the same room-sourced microbial strains.</title>
        <authorList>
            <person name="Brooks B."/>
            <person name="Olm M.R."/>
            <person name="Firek B.A."/>
            <person name="Baker R."/>
            <person name="Thomas B.C."/>
            <person name="Morowitz M.J."/>
            <person name="Banfield J.F."/>
        </authorList>
    </citation>
    <scope>NUCLEOTIDE SEQUENCE [LARGE SCALE GENOMIC DNA]</scope>
    <source>
        <strain evidence="16">S2_009_000_R2_76</strain>
    </source>
</reference>
<evidence type="ECO:0000256" key="10">
    <source>
        <dbReference type="ARBA" id="ARBA00042143"/>
    </source>
</evidence>
<dbReference type="SUPFAM" id="SSF53901">
    <property type="entry name" value="Thiolase-like"/>
    <property type="match status" value="2"/>
</dbReference>
<dbReference type="Gene3D" id="3.40.47.10">
    <property type="match status" value="1"/>
</dbReference>
<evidence type="ECO:0000256" key="9">
    <source>
        <dbReference type="ARBA" id="ARBA00041620"/>
    </source>
</evidence>
<organism evidence="16 17">
    <name type="scientific">Pseudopedobacter saltans</name>
    <dbReference type="NCBI Taxonomy" id="151895"/>
    <lineage>
        <taxon>Bacteria</taxon>
        <taxon>Pseudomonadati</taxon>
        <taxon>Bacteroidota</taxon>
        <taxon>Sphingobacteriia</taxon>
        <taxon>Sphingobacteriales</taxon>
        <taxon>Sphingobacteriaceae</taxon>
        <taxon>Pseudopedobacter</taxon>
    </lineage>
</organism>
<dbReference type="InterPro" id="IPR000794">
    <property type="entry name" value="Beta-ketoacyl_synthase"/>
</dbReference>
<keyword evidence="5" id="KW-0963">Cytoplasm</keyword>
<comment type="subunit">
    <text evidence="3">Homodimer.</text>
</comment>
<feature type="domain" description="Beta-ketoacyl synthase-like N-terminal" evidence="14">
    <location>
        <begin position="3"/>
        <end position="262"/>
    </location>
</feature>
<evidence type="ECO:0000256" key="12">
    <source>
        <dbReference type="ARBA" id="ARBA00048506"/>
    </source>
</evidence>
<evidence type="ECO:0000256" key="8">
    <source>
        <dbReference type="ARBA" id="ARBA00039450"/>
    </source>
</evidence>
<dbReference type="PANTHER" id="PTHR11712">
    <property type="entry name" value="POLYKETIDE SYNTHASE-RELATED"/>
    <property type="match status" value="1"/>
</dbReference>
<dbReference type="AlphaFoldDB" id="A0A2W5H5E0"/>
<dbReference type="Proteomes" id="UP000249645">
    <property type="component" value="Unassembled WGS sequence"/>
</dbReference>
<dbReference type="EC" id="2.3.1.41" evidence="4"/>
<dbReference type="GO" id="GO:0005829">
    <property type="term" value="C:cytosol"/>
    <property type="evidence" value="ECO:0007669"/>
    <property type="project" value="TreeGrafter"/>
</dbReference>
<dbReference type="InterPro" id="IPR014031">
    <property type="entry name" value="Ketoacyl_synth_C"/>
</dbReference>
<dbReference type="GO" id="GO:0006633">
    <property type="term" value="P:fatty acid biosynthetic process"/>
    <property type="evidence" value="ECO:0007669"/>
    <property type="project" value="TreeGrafter"/>
</dbReference>
<name>A0A2W5H5E0_9SPHI</name>
<keyword evidence="7" id="KW-0012">Acyltransferase</keyword>
<proteinExistence type="inferred from homology"/>
<comment type="catalytic activity">
    <reaction evidence="11">
        <text>(3Z)-decenoyl-[ACP] + malonyl-[ACP] + H(+) = 3-oxo-(5Z)-dodecenoyl-[ACP] + holo-[ACP] + CO2</text>
        <dbReference type="Rhea" id="RHEA:54940"/>
        <dbReference type="Rhea" id="RHEA-COMP:9623"/>
        <dbReference type="Rhea" id="RHEA-COMP:9685"/>
        <dbReference type="Rhea" id="RHEA-COMP:9927"/>
        <dbReference type="Rhea" id="RHEA-COMP:14042"/>
        <dbReference type="ChEBI" id="CHEBI:15378"/>
        <dbReference type="ChEBI" id="CHEBI:16526"/>
        <dbReference type="ChEBI" id="CHEBI:64479"/>
        <dbReference type="ChEBI" id="CHEBI:78449"/>
        <dbReference type="ChEBI" id="CHEBI:78798"/>
        <dbReference type="ChEBI" id="CHEBI:138410"/>
    </reaction>
    <physiologicalReaction direction="left-to-right" evidence="11">
        <dbReference type="Rhea" id="RHEA:54941"/>
    </physiologicalReaction>
</comment>
<comment type="catalytic activity">
    <reaction evidence="12">
        <text>a fatty acyl-[ACP] + malonyl-[ACP] + H(+) = a 3-oxoacyl-[ACP] + holo-[ACP] + CO2</text>
        <dbReference type="Rhea" id="RHEA:22836"/>
        <dbReference type="Rhea" id="RHEA-COMP:9623"/>
        <dbReference type="Rhea" id="RHEA-COMP:9685"/>
        <dbReference type="Rhea" id="RHEA-COMP:9916"/>
        <dbReference type="Rhea" id="RHEA-COMP:14125"/>
        <dbReference type="ChEBI" id="CHEBI:15378"/>
        <dbReference type="ChEBI" id="CHEBI:16526"/>
        <dbReference type="ChEBI" id="CHEBI:64479"/>
        <dbReference type="ChEBI" id="CHEBI:78449"/>
        <dbReference type="ChEBI" id="CHEBI:78776"/>
        <dbReference type="ChEBI" id="CHEBI:138651"/>
        <dbReference type="EC" id="2.3.1.41"/>
    </reaction>
    <physiologicalReaction direction="left-to-right" evidence="12">
        <dbReference type="Rhea" id="RHEA:22837"/>
    </physiologicalReaction>
</comment>
<dbReference type="GO" id="GO:0004315">
    <property type="term" value="F:3-oxoacyl-[acyl-carrier-protein] synthase activity"/>
    <property type="evidence" value="ECO:0007669"/>
    <property type="project" value="UniProtKB-EC"/>
</dbReference>
<evidence type="ECO:0000259" key="14">
    <source>
        <dbReference type="Pfam" id="PF00109"/>
    </source>
</evidence>
<feature type="domain" description="Beta-ketoacyl synthase C-terminal" evidence="15">
    <location>
        <begin position="272"/>
        <end position="384"/>
    </location>
</feature>
<comment type="subcellular location">
    <subcellularLocation>
        <location evidence="1">Cytoplasm</location>
    </subcellularLocation>
</comment>
<evidence type="ECO:0000256" key="1">
    <source>
        <dbReference type="ARBA" id="ARBA00004496"/>
    </source>
</evidence>
<evidence type="ECO:0000256" key="13">
    <source>
        <dbReference type="RuleBase" id="RU003694"/>
    </source>
</evidence>
<evidence type="ECO:0000256" key="6">
    <source>
        <dbReference type="ARBA" id="ARBA00022679"/>
    </source>
</evidence>